<evidence type="ECO:0000256" key="7">
    <source>
        <dbReference type="RuleBase" id="RU363032"/>
    </source>
</evidence>
<evidence type="ECO:0000256" key="3">
    <source>
        <dbReference type="ARBA" id="ARBA00022475"/>
    </source>
</evidence>
<feature type="transmembrane region" description="Helical" evidence="7">
    <location>
        <begin position="139"/>
        <end position="157"/>
    </location>
</feature>
<organism evidence="9 10">
    <name type="scientific">Paenibacillus catalpae</name>
    <dbReference type="NCBI Taxonomy" id="1045775"/>
    <lineage>
        <taxon>Bacteria</taxon>
        <taxon>Bacillati</taxon>
        <taxon>Bacillota</taxon>
        <taxon>Bacilli</taxon>
        <taxon>Bacillales</taxon>
        <taxon>Paenibacillaceae</taxon>
        <taxon>Paenibacillus</taxon>
    </lineage>
</organism>
<evidence type="ECO:0000256" key="5">
    <source>
        <dbReference type="ARBA" id="ARBA00022989"/>
    </source>
</evidence>
<keyword evidence="6 7" id="KW-0472">Membrane</keyword>
<feature type="transmembrane region" description="Helical" evidence="7">
    <location>
        <begin position="67"/>
        <end position="94"/>
    </location>
</feature>
<reference evidence="10" key="1">
    <citation type="submission" date="2016-10" db="EMBL/GenBank/DDBJ databases">
        <authorList>
            <person name="Varghese N."/>
            <person name="Submissions S."/>
        </authorList>
    </citation>
    <scope>NUCLEOTIDE SEQUENCE [LARGE SCALE GENOMIC DNA]</scope>
    <source>
        <strain evidence="10">CGMCC 1.10784</strain>
    </source>
</reference>
<dbReference type="RefSeq" id="WP_091184942.1">
    <property type="nucleotide sequence ID" value="NZ_FOMT01000002.1"/>
</dbReference>
<keyword evidence="4 7" id="KW-0812">Transmembrane</keyword>
<dbReference type="CDD" id="cd06261">
    <property type="entry name" value="TM_PBP2"/>
    <property type="match status" value="1"/>
</dbReference>
<dbReference type="PANTHER" id="PTHR43744">
    <property type="entry name" value="ABC TRANSPORTER PERMEASE PROTEIN MG189-RELATED-RELATED"/>
    <property type="match status" value="1"/>
</dbReference>
<feature type="domain" description="ABC transmembrane type-1" evidence="8">
    <location>
        <begin position="71"/>
        <end position="264"/>
    </location>
</feature>
<feature type="transmembrane region" description="Helical" evidence="7">
    <location>
        <begin position="106"/>
        <end position="127"/>
    </location>
</feature>
<keyword evidence="5 7" id="KW-1133">Transmembrane helix</keyword>
<name>A0A1I1Y0B7_9BACL</name>
<dbReference type="Proteomes" id="UP000198855">
    <property type="component" value="Unassembled WGS sequence"/>
</dbReference>
<protein>
    <submittedName>
        <fullName evidence="9">Carbohydrate ABC transporter membrane protein 2, CUT1 family</fullName>
    </submittedName>
</protein>
<comment type="subcellular location">
    <subcellularLocation>
        <location evidence="1 7">Cell membrane</location>
        <topology evidence="1 7">Multi-pass membrane protein</topology>
    </subcellularLocation>
</comment>
<evidence type="ECO:0000256" key="2">
    <source>
        <dbReference type="ARBA" id="ARBA00022448"/>
    </source>
</evidence>
<dbReference type="PANTHER" id="PTHR43744:SF12">
    <property type="entry name" value="ABC TRANSPORTER PERMEASE PROTEIN MG189-RELATED"/>
    <property type="match status" value="1"/>
</dbReference>
<evidence type="ECO:0000259" key="8">
    <source>
        <dbReference type="PROSITE" id="PS50928"/>
    </source>
</evidence>
<dbReference type="AlphaFoldDB" id="A0A1I1Y0B7"/>
<gene>
    <name evidence="9" type="ORF">SAMN05216378_2374</name>
</gene>
<dbReference type="EMBL" id="FOMT01000002">
    <property type="protein sequence ID" value="SFE11513.1"/>
    <property type="molecule type" value="Genomic_DNA"/>
</dbReference>
<dbReference type="OrthoDB" id="9771544at2"/>
<feature type="transmembrane region" description="Helical" evidence="7">
    <location>
        <begin position="243"/>
        <end position="264"/>
    </location>
</feature>
<dbReference type="InterPro" id="IPR035906">
    <property type="entry name" value="MetI-like_sf"/>
</dbReference>
<evidence type="ECO:0000256" key="1">
    <source>
        <dbReference type="ARBA" id="ARBA00004651"/>
    </source>
</evidence>
<dbReference type="Pfam" id="PF00528">
    <property type="entry name" value="BPD_transp_1"/>
    <property type="match status" value="1"/>
</dbReference>
<accession>A0A1I1Y0B7</accession>
<sequence length="279" mass="31044">MANQRRLINTMIYVLLLAGSVIMLGPLVWTVSTSLKTQQHVFDVPPQWIPEPLTWLNYKDVWSKAPLLYGFMNSAIVVVTVLTVGLFVAAMAAYAFSKFEFPFKEWIFMALLGTMMIPYSVVMIPQYIGFSELGWVDTLAPLIVPGLFGNIVTIFFFRQFMQGSIPNDLIDAAKIDGCGYFRTFTTVALPIAKPAIAAQAALGFMGIWNDFMGPLIYLHTPERQTIQVLIASMQSNYISTSNYPSLMAASIVALVPVVIVFFMAQRYFIESMAISGIKG</sequence>
<dbReference type="Gene3D" id="1.10.3720.10">
    <property type="entry name" value="MetI-like"/>
    <property type="match status" value="1"/>
</dbReference>
<dbReference type="GO" id="GO:0005886">
    <property type="term" value="C:plasma membrane"/>
    <property type="evidence" value="ECO:0007669"/>
    <property type="project" value="UniProtKB-SubCell"/>
</dbReference>
<feature type="transmembrane region" description="Helical" evidence="7">
    <location>
        <begin position="12"/>
        <end position="32"/>
    </location>
</feature>
<dbReference type="GO" id="GO:0055085">
    <property type="term" value="P:transmembrane transport"/>
    <property type="evidence" value="ECO:0007669"/>
    <property type="project" value="InterPro"/>
</dbReference>
<comment type="similarity">
    <text evidence="7">Belongs to the binding-protein-dependent transport system permease family.</text>
</comment>
<dbReference type="PROSITE" id="PS50928">
    <property type="entry name" value="ABC_TM1"/>
    <property type="match status" value="1"/>
</dbReference>
<evidence type="ECO:0000313" key="9">
    <source>
        <dbReference type="EMBL" id="SFE11513.1"/>
    </source>
</evidence>
<evidence type="ECO:0000256" key="6">
    <source>
        <dbReference type="ARBA" id="ARBA00023136"/>
    </source>
</evidence>
<keyword evidence="10" id="KW-1185">Reference proteome</keyword>
<dbReference type="STRING" id="1045775.SAMN05216378_2374"/>
<proteinExistence type="inferred from homology"/>
<evidence type="ECO:0000313" key="10">
    <source>
        <dbReference type="Proteomes" id="UP000198855"/>
    </source>
</evidence>
<evidence type="ECO:0000256" key="4">
    <source>
        <dbReference type="ARBA" id="ARBA00022692"/>
    </source>
</evidence>
<keyword evidence="2 7" id="KW-0813">Transport</keyword>
<dbReference type="SUPFAM" id="SSF161098">
    <property type="entry name" value="MetI-like"/>
    <property type="match status" value="1"/>
</dbReference>
<keyword evidence="3" id="KW-1003">Cell membrane</keyword>
<dbReference type="InterPro" id="IPR000515">
    <property type="entry name" value="MetI-like"/>
</dbReference>